<reference evidence="1" key="1">
    <citation type="submission" date="2023-10" db="EMBL/GenBank/DDBJ databases">
        <authorList>
            <person name="Chen Y."/>
            <person name="Shah S."/>
            <person name="Dougan E. K."/>
            <person name="Thang M."/>
            <person name="Chan C."/>
        </authorList>
    </citation>
    <scope>NUCLEOTIDE SEQUENCE [LARGE SCALE GENOMIC DNA]</scope>
</reference>
<gene>
    <name evidence="1" type="ORF">PCOR1329_LOCUS42993</name>
</gene>
<comment type="caution">
    <text evidence="1">The sequence shown here is derived from an EMBL/GenBank/DDBJ whole genome shotgun (WGS) entry which is preliminary data.</text>
</comment>
<evidence type="ECO:0000313" key="1">
    <source>
        <dbReference type="EMBL" id="CAK0850624.1"/>
    </source>
</evidence>
<sequence>DPALEFPRAQLRAWFDLYAHRPDLRKMIAKAWGKIYARLRIAPKQHRWRQRRGVIGSLILTLWEANWDPKLATRWRDPRGDDWEMAEDAAEKDPSTIIDAIVEDIEKALWQKAAAHHNGKGMEDGVDTTDARRHLARLRKQDRLPEANALLTAMTAGTWTPARRFDLYGDLAGTGNCSCGVRADDLHRIWGQCSDRVIHPAFEKSEHLVTMALAGAEHTPCFWLRGLPPTSWTTPPPCETPYTEE</sequence>
<evidence type="ECO:0000313" key="2">
    <source>
        <dbReference type="Proteomes" id="UP001189429"/>
    </source>
</evidence>
<keyword evidence="2" id="KW-1185">Reference proteome</keyword>
<feature type="non-terminal residue" evidence="1">
    <location>
        <position position="245"/>
    </location>
</feature>
<accession>A0ABN9TXH9</accession>
<feature type="non-terminal residue" evidence="1">
    <location>
        <position position="1"/>
    </location>
</feature>
<organism evidence="1 2">
    <name type="scientific">Prorocentrum cordatum</name>
    <dbReference type="NCBI Taxonomy" id="2364126"/>
    <lineage>
        <taxon>Eukaryota</taxon>
        <taxon>Sar</taxon>
        <taxon>Alveolata</taxon>
        <taxon>Dinophyceae</taxon>
        <taxon>Prorocentrales</taxon>
        <taxon>Prorocentraceae</taxon>
        <taxon>Prorocentrum</taxon>
    </lineage>
</organism>
<dbReference type="EMBL" id="CAUYUJ010015169">
    <property type="protein sequence ID" value="CAK0850624.1"/>
    <property type="molecule type" value="Genomic_DNA"/>
</dbReference>
<dbReference type="Proteomes" id="UP001189429">
    <property type="component" value="Unassembled WGS sequence"/>
</dbReference>
<name>A0ABN9TXH9_9DINO</name>
<proteinExistence type="predicted"/>
<protein>
    <submittedName>
        <fullName evidence="1">Uncharacterized protein</fullName>
    </submittedName>
</protein>